<gene>
    <name evidence="1" type="ORF">GCM10011365_01420</name>
</gene>
<comment type="caution">
    <text evidence="1">The sequence shown here is derived from an EMBL/GenBank/DDBJ whole genome shotgun (WGS) entry which is preliminary data.</text>
</comment>
<keyword evidence="2" id="KW-1185">Reference proteome</keyword>
<dbReference type="Pfam" id="PF12261">
    <property type="entry name" value="T_hemolysin"/>
    <property type="match status" value="1"/>
</dbReference>
<reference evidence="1" key="1">
    <citation type="journal article" date="2014" name="Int. J. Syst. Evol. Microbiol.">
        <title>Complete genome sequence of Corynebacterium casei LMG S-19264T (=DSM 44701T), isolated from a smear-ripened cheese.</title>
        <authorList>
            <consortium name="US DOE Joint Genome Institute (JGI-PGF)"/>
            <person name="Walter F."/>
            <person name="Albersmeier A."/>
            <person name="Kalinowski J."/>
            <person name="Ruckert C."/>
        </authorList>
    </citation>
    <scope>NUCLEOTIDE SEQUENCE</scope>
    <source>
        <strain evidence="1">CGMCC 1.12181</strain>
    </source>
</reference>
<sequence>MSQRQTIEQFIQQQYKQHFDAEIHHFFPVLISVYRSSNDALIGTVGIRYADHDDLFSEQYLTQPVEQLLKAQTGETIERSSVIELGHFALAHRRFLVPVVRAIAQFIGQLQVDWTVYTLSQPMVKAVNRLNIPTQFLGFACAEQLRDQNNQWGQYYRLKPAVYCSPTTTAIEAMQYSRAKNVAH</sequence>
<evidence type="ECO:0000313" key="1">
    <source>
        <dbReference type="EMBL" id="GGF84219.1"/>
    </source>
</evidence>
<accession>A0A917FGZ5</accession>
<dbReference type="Proteomes" id="UP000605253">
    <property type="component" value="Unassembled WGS sequence"/>
</dbReference>
<dbReference type="InterPro" id="IPR022050">
    <property type="entry name" value="T_hemolysin"/>
</dbReference>
<reference evidence="1" key="2">
    <citation type="submission" date="2020-09" db="EMBL/GenBank/DDBJ databases">
        <authorList>
            <person name="Sun Q."/>
            <person name="Zhou Y."/>
        </authorList>
    </citation>
    <scope>NUCLEOTIDE SEQUENCE</scope>
    <source>
        <strain evidence="1">CGMCC 1.12181</strain>
    </source>
</reference>
<evidence type="ECO:0008006" key="3">
    <source>
        <dbReference type="Google" id="ProtNLM"/>
    </source>
</evidence>
<dbReference type="AlphaFoldDB" id="A0A917FGZ5"/>
<protein>
    <recommendedName>
        <fullName evidence="3">Thermostable hemolysin</fullName>
    </recommendedName>
</protein>
<evidence type="ECO:0000313" key="2">
    <source>
        <dbReference type="Proteomes" id="UP000605253"/>
    </source>
</evidence>
<name>A0A917FGZ5_9GAMM</name>
<dbReference type="EMBL" id="BMEO01000001">
    <property type="protein sequence ID" value="GGF84219.1"/>
    <property type="molecule type" value="Genomic_DNA"/>
</dbReference>
<organism evidence="1 2">
    <name type="scientific">Marinicella pacifica</name>
    <dbReference type="NCBI Taxonomy" id="1171543"/>
    <lineage>
        <taxon>Bacteria</taxon>
        <taxon>Pseudomonadati</taxon>
        <taxon>Pseudomonadota</taxon>
        <taxon>Gammaproteobacteria</taxon>
        <taxon>Lysobacterales</taxon>
        <taxon>Marinicellaceae</taxon>
        <taxon>Marinicella</taxon>
    </lineage>
</organism>
<proteinExistence type="predicted"/>